<feature type="domain" description="Beta-ketoacyl-[acyl-carrier-protein] synthase III C-terminal" evidence="3">
    <location>
        <begin position="254"/>
        <end position="353"/>
    </location>
</feature>
<dbReference type="Pfam" id="PF08545">
    <property type="entry name" value="ACP_syn_III"/>
    <property type="match status" value="1"/>
</dbReference>
<evidence type="ECO:0000256" key="2">
    <source>
        <dbReference type="ARBA" id="ARBA00023315"/>
    </source>
</evidence>
<dbReference type="PANTHER" id="PTHR34069:SF3">
    <property type="entry name" value="ACYL-COA:ACYL-COA ALKYLTRANSFERASE"/>
    <property type="match status" value="1"/>
</dbReference>
<dbReference type="GO" id="GO:0004315">
    <property type="term" value="F:3-oxoacyl-[acyl-carrier-protein] synthase activity"/>
    <property type="evidence" value="ECO:0007669"/>
    <property type="project" value="InterPro"/>
</dbReference>
<keyword evidence="6" id="KW-1185">Reference proteome</keyword>
<dbReference type="InterPro" id="IPR013747">
    <property type="entry name" value="ACP_syn_III_C"/>
</dbReference>
<dbReference type="EMBL" id="QMFY01000002">
    <property type="protein sequence ID" value="RAW02196.1"/>
    <property type="molecule type" value="Genomic_DNA"/>
</dbReference>
<name>A0A364Y5C1_9BACT</name>
<dbReference type="RefSeq" id="WP_112746019.1">
    <property type="nucleotide sequence ID" value="NZ_QMFY01000002.1"/>
</dbReference>
<dbReference type="Proteomes" id="UP000251889">
    <property type="component" value="Unassembled WGS sequence"/>
</dbReference>
<dbReference type="GO" id="GO:0044550">
    <property type="term" value="P:secondary metabolite biosynthetic process"/>
    <property type="evidence" value="ECO:0007669"/>
    <property type="project" value="TreeGrafter"/>
</dbReference>
<dbReference type="SUPFAM" id="SSF53901">
    <property type="entry name" value="Thiolase-like"/>
    <property type="match status" value="1"/>
</dbReference>
<accession>A0A364Y5C1</accession>
<reference evidence="5 6" key="1">
    <citation type="submission" date="2018-06" db="EMBL/GenBank/DDBJ databases">
        <title>Chryseolinea flavus sp. nov., a member of the phylum Bacteroidetes isolated from soil.</title>
        <authorList>
            <person name="Li Y."/>
            <person name="Wang J."/>
        </authorList>
    </citation>
    <scope>NUCLEOTIDE SEQUENCE [LARGE SCALE GENOMIC DNA]</scope>
    <source>
        <strain evidence="5 6">SDU1-6</strain>
    </source>
</reference>
<evidence type="ECO:0000313" key="6">
    <source>
        <dbReference type="Proteomes" id="UP000251889"/>
    </source>
</evidence>
<dbReference type="PANTHER" id="PTHR34069">
    <property type="entry name" value="3-OXOACYL-[ACYL-CARRIER-PROTEIN] SYNTHASE 3"/>
    <property type="match status" value="1"/>
</dbReference>
<evidence type="ECO:0000259" key="3">
    <source>
        <dbReference type="Pfam" id="PF08541"/>
    </source>
</evidence>
<dbReference type="InterPro" id="IPR013751">
    <property type="entry name" value="ACP_syn_III_N"/>
</dbReference>
<comment type="caution">
    <text evidence="5">The sequence shown here is derived from an EMBL/GenBank/DDBJ whole genome shotgun (WGS) entry which is preliminary data.</text>
</comment>
<keyword evidence="1" id="KW-0808">Transferase</keyword>
<gene>
    <name evidence="5" type="ORF">DQQ10_06545</name>
</gene>
<dbReference type="Gene3D" id="3.40.47.10">
    <property type="match status" value="2"/>
</dbReference>
<protein>
    <submittedName>
        <fullName evidence="5">Ketoacyl-ACP synthase III</fullName>
    </submittedName>
</protein>
<organism evidence="5 6">
    <name type="scientific">Pseudochryseolinea flava</name>
    <dbReference type="NCBI Taxonomy" id="2059302"/>
    <lineage>
        <taxon>Bacteria</taxon>
        <taxon>Pseudomonadati</taxon>
        <taxon>Bacteroidota</taxon>
        <taxon>Cytophagia</taxon>
        <taxon>Cytophagales</taxon>
        <taxon>Fulvivirgaceae</taxon>
        <taxon>Pseudochryseolinea</taxon>
    </lineage>
</organism>
<evidence type="ECO:0000259" key="4">
    <source>
        <dbReference type="Pfam" id="PF08545"/>
    </source>
</evidence>
<evidence type="ECO:0000313" key="5">
    <source>
        <dbReference type="EMBL" id="RAW02196.1"/>
    </source>
</evidence>
<dbReference type="AlphaFoldDB" id="A0A364Y5C1"/>
<dbReference type="GO" id="GO:0006633">
    <property type="term" value="P:fatty acid biosynthetic process"/>
    <property type="evidence" value="ECO:0007669"/>
    <property type="project" value="InterPro"/>
</dbReference>
<keyword evidence="2" id="KW-0012">Acyltransferase</keyword>
<sequence>MLNSIIIGTGSCIPEMKVPNAFFKDSHFFENETKVYKSVTSVIEKFSTITGISERRYASHFQVASDLGHHAAEAAIAHAQIDRETLDYIIVAHNFGDVKADTNRVDLVPTLASRIKALLQIKNPTCVAYDLPFGCPGWIEGLIQANYFIRSGDVKRCLVIGTETLSRVIDPHDKDSMLFSDGAGALILEGANSNRGILAHKTETHALHHHELLSMKASNSPYNGNKSDLFLKMSGRKVYEFALTHVPPLLQATLEKAHVPLSEIKKIIIHQANAKMDHAIAERLFNLYNLKDVPDNIMPMTISYLGNSSVATVPTLLDLILKGKMKDHTIQENDKVLFASVGAGMNINAVLYQF</sequence>
<feature type="domain" description="Beta-ketoacyl-[acyl-carrier-protein] synthase III N-terminal" evidence="4">
    <location>
        <begin position="129"/>
        <end position="204"/>
    </location>
</feature>
<dbReference type="InterPro" id="IPR016039">
    <property type="entry name" value="Thiolase-like"/>
</dbReference>
<dbReference type="Pfam" id="PF08541">
    <property type="entry name" value="ACP_syn_III_C"/>
    <property type="match status" value="1"/>
</dbReference>
<proteinExistence type="predicted"/>
<evidence type="ECO:0000256" key="1">
    <source>
        <dbReference type="ARBA" id="ARBA00022679"/>
    </source>
</evidence>
<dbReference type="CDD" id="cd00830">
    <property type="entry name" value="KAS_III"/>
    <property type="match status" value="1"/>
</dbReference>
<dbReference type="OrthoDB" id="5171393at2"/>